<protein>
    <submittedName>
        <fullName evidence="3">Uncharacterized protein</fullName>
    </submittedName>
</protein>
<feature type="region of interest" description="Disordered" evidence="1">
    <location>
        <begin position="241"/>
        <end position="335"/>
    </location>
</feature>
<feature type="compositionally biased region" description="Low complexity" evidence="1">
    <location>
        <begin position="529"/>
        <end position="540"/>
    </location>
</feature>
<dbReference type="AlphaFoldDB" id="A0A139A1Q0"/>
<keyword evidence="2" id="KW-1133">Transmembrane helix</keyword>
<gene>
    <name evidence="3" type="ORF">M427DRAFT_148557</name>
</gene>
<reference evidence="3 4" key="1">
    <citation type="journal article" date="2015" name="Genome Biol. Evol.">
        <title>Phylogenomic analyses indicate that early fungi evolved digesting cell walls of algal ancestors of land plants.</title>
        <authorList>
            <person name="Chang Y."/>
            <person name="Wang S."/>
            <person name="Sekimoto S."/>
            <person name="Aerts A.L."/>
            <person name="Choi C."/>
            <person name="Clum A."/>
            <person name="LaButti K.M."/>
            <person name="Lindquist E.A."/>
            <person name="Yee Ngan C."/>
            <person name="Ohm R.A."/>
            <person name="Salamov A.A."/>
            <person name="Grigoriev I.V."/>
            <person name="Spatafora J.W."/>
            <person name="Berbee M.L."/>
        </authorList>
    </citation>
    <scope>NUCLEOTIDE SEQUENCE [LARGE SCALE GENOMIC DNA]</scope>
    <source>
        <strain evidence="3 4">JEL478</strain>
    </source>
</reference>
<organism evidence="3 4">
    <name type="scientific">Gonapodya prolifera (strain JEL478)</name>
    <name type="common">Monoblepharis prolifera</name>
    <dbReference type="NCBI Taxonomy" id="1344416"/>
    <lineage>
        <taxon>Eukaryota</taxon>
        <taxon>Fungi</taxon>
        <taxon>Fungi incertae sedis</taxon>
        <taxon>Chytridiomycota</taxon>
        <taxon>Chytridiomycota incertae sedis</taxon>
        <taxon>Monoblepharidomycetes</taxon>
        <taxon>Monoblepharidales</taxon>
        <taxon>Gonapodyaceae</taxon>
        <taxon>Gonapodya</taxon>
    </lineage>
</organism>
<evidence type="ECO:0000256" key="2">
    <source>
        <dbReference type="SAM" id="Phobius"/>
    </source>
</evidence>
<keyword evidence="2" id="KW-0472">Membrane</keyword>
<evidence type="ECO:0000313" key="3">
    <source>
        <dbReference type="EMBL" id="KXS10558.1"/>
    </source>
</evidence>
<keyword evidence="4" id="KW-1185">Reference proteome</keyword>
<name>A0A139A1Q0_GONPJ</name>
<evidence type="ECO:0000313" key="4">
    <source>
        <dbReference type="Proteomes" id="UP000070544"/>
    </source>
</evidence>
<dbReference type="OrthoDB" id="10663617at2759"/>
<sequence length="609" mass="62416">MESIRRRRSCEGVCGGCPGKRPCRRTPRYGRGEILAIAAAMAIQWQGVTGQNVTNATATTTFTSTPTPAPNNRTGFFDPTVFSAFVIVMCILATCVGAVVANLLAKARRRRALRPLREQNPSLYRLIITSEAGRLNGDVFLPPGTAITPAQIRQALNRTDPFLLQTFRTFVWGAGKEENQGDGQEEDGKGMGKDATVEMVALAVPEPAALKPDKGKVLVEGTKRGLRDDVGLDVVVDVPELDVQDSAPEEAAAVSAVATGDGSAGTEEGGSSASAVPTSSTVPGAKQADVIHEPSDVSLHPPLAPTTTISTDPPPSSPTSDTSGDDHVLPGGGGKRLSAVWAGVVGSRRPSAISSGGWSGSGRPFSSVEGAALDGVPGGDAASVSRFHLLNELRRPSWTGSALSFPITGSGMGFSRPSTPSLRSTGGAGSPGLEQGSAGVSTSAGPPVAGGDGLAAPTSRRAGVREEAGRRRSFFAVKGRMTPLLGSAGEASSSTPDIPRWGALAGGRRGSTNPGTSALEASVDSSSDPVAPRPLRAAPVGSAPVGRMFGKASWELRRGSDASEDDEDTDGNGTREGSSAGGVTFTVEDVDEVSGVMDAGEYKFGELCK</sequence>
<feature type="region of interest" description="Disordered" evidence="1">
    <location>
        <begin position="409"/>
        <end position="467"/>
    </location>
</feature>
<feature type="compositionally biased region" description="Low complexity" evidence="1">
    <location>
        <begin position="244"/>
        <end position="283"/>
    </location>
</feature>
<keyword evidence="2" id="KW-0812">Transmembrane</keyword>
<dbReference type="Proteomes" id="UP000070544">
    <property type="component" value="Unassembled WGS sequence"/>
</dbReference>
<evidence type="ECO:0000256" key="1">
    <source>
        <dbReference type="SAM" id="MobiDB-lite"/>
    </source>
</evidence>
<feature type="region of interest" description="Disordered" evidence="1">
    <location>
        <begin position="485"/>
        <end position="587"/>
    </location>
</feature>
<dbReference type="EMBL" id="KQ965820">
    <property type="protein sequence ID" value="KXS10558.1"/>
    <property type="molecule type" value="Genomic_DNA"/>
</dbReference>
<proteinExistence type="predicted"/>
<feature type="transmembrane region" description="Helical" evidence="2">
    <location>
        <begin position="81"/>
        <end position="105"/>
    </location>
</feature>
<accession>A0A139A1Q0</accession>